<sequence length="375" mass="42015">MEPPASTQLRSTVLAALLVVLLHSAVAAGYNEQKHGNVSMRGKEQPNGCDIFRGSWAFDKSYVPLYDSSSCPFLEAEFDCPKNGRPDSLYLKYRWKPMSCVLPRFNGLELLTKLRGKKMLFVGDSISLNQWQSLTCMLHATVPKLRYSITRKDDVSTFSAPAFGVSLVFYRNPFLVEIVREKIGRVLKLDSIADGNAWKGYDIIMFNSWHWWLHKGSKQPWDYIQYGNVVRKDMDRVLAFKEGLKTWSRWVDANINPAVTKVFFQGISPTHYNGEEWNASPSTSCIGQTQPIAGSRYPAGLPPQAVAVNEVLRGSTKATLFDITVLSQLRKDGHPAAYGIDSEGGKDCSHWCLAGVPDTWNELLYTMLVNGSNMG</sequence>
<keyword evidence="2" id="KW-1185">Reference proteome</keyword>
<gene>
    <name evidence="1" type="ORF">MLD38_021961</name>
</gene>
<organism evidence="1 2">
    <name type="scientific">Melastoma candidum</name>
    <dbReference type="NCBI Taxonomy" id="119954"/>
    <lineage>
        <taxon>Eukaryota</taxon>
        <taxon>Viridiplantae</taxon>
        <taxon>Streptophyta</taxon>
        <taxon>Embryophyta</taxon>
        <taxon>Tracheophyta</taxon>
        <taxon>Spermatophyta</taxon>
        <taxon>Magnoliopsida</taxon>
        <taxon>eudicotyledons</taxon>
        <taxon>Gunneridae</taxon>
        <taxon>Pentapetalae</taxon>
        <taxon>rosids</taxon>
        <taxon>malvids</taxon>
        <taxon>Myrtales</taxon>
        <taxon>Melastomataceae</taxon>
        <taxon>Melastomatoideae</taxon>
        <taxon>Melastomateae</taxon>
        <taxon>Melastoma</taxon>
    </lineage>
</organism>
<proteinExistence type="predicted"/>
<evidence type="ECO:0000313" key="2">
    <source>
        <dbReference type="Proteomes" id="UP001057402"/>
    </source>
</evidence>
<name>A0ACB9QLL2_9MYRT</name>
<protein>
    <submittedName>
        <fullName evidence="1">Uncharacterized protein</fullName>
    </submittedName>
</protein>
<comment type="caution">
    <text evidence="1">The sequence shown here is derived from an EMBL/GenBank/DDBJ whole genome shotgun (WGS) entry which is preliminary data.</text>
</comment>
<evidence type="ECO:0000313" key="1">
    <source>
        <dbReference type="EMBL" id="KAI4366034.1"/>
    </source>
</evidence>
<dbReference type="Proteomes" id="UP001057402">
    <property type="component" value="Chromosome 6"/>
</dbReference>
<dbReference type="EMBL" id="CM042885">
    <property type="protein sequence ID" value="KAI4366034.1"/>
    <property type="molecule type" value="Genomic_DNA"/>
</dbReference>
<reference evidence="2" key="1">
    <citation type="journal article" date="2023" name="Front. Plant Sci.">
        <title>Chromosomal-level genome assembly of Melastoma candidum provides insights into trichome evolution.</title>
        <authorList>
            <person name="Zhong Y."/>
            <person name="Wu W."/>
            <person name="Sun C."/>
            <person name="Zou P."/>
            <person name="Liu Y."/>
            <person name="Dai S."/>
            <person name="Zhou R."/>
        </authorList>
    </citation>
    <scope>NUCLEOTIDE SEQUENCE [LARGE SCALE GENOMIC DNA]</scope>
</reference>
<accession>A0ACB9QLL2</accession>